<reference evidence="1" key="1">
    <citation type="submission" date="2019-03" db="EMBL/GenBank/DDBJ databases">
        <title>Long read genome sequence of the mycoparasitic Pythium oligandrum ATCC 38472 isolated from sugarbeet rhizosphere.</title>
        <authorList>
            <person name="Gaulin E."/>
        </authorList>
    </citation>
    <scope>NUCLEOTIDE SEQUENCE</scope>
    <source>
        <strain evidence="1">ATCC 38472_TT</strain>
    </source>
</reference>
<dbReference type="Proteomes" id="UP000794436">
    <property type="component" value="Unassembled WGS sequence"/>
</dbReference>
<protein>
    <submittedName>
        <fullName evidence="1">Uncharacterized protein</fullName>
    </submittedName>
</protein>
<name>A0A8K1FDV0_PYTOL</name>
<evidence type="ECO:0000313" key="2">
    <source>
        <dbReference type="Proteomes" id="UP000794436"/>
    </source>
</evidence>
<accession>A0A8K1FDV0</accession>
<evidence type="ECO:0000313" key="1">
    <source>
        <dbReference type="EMBL" id="TMW58756.1"/>
    </source>
</evidence>
<dbReference type="EMBL" id="SPLM01000110">
    <property type="protein sequence ID" value="TMW58756.1"/>
    <property type="molecule type" value="Genomic_DNA"/>
</dbReference>
<organism evidence="1 2">
    <name type="scientific">Pythium oligandrum</name>
    <name type="common">Mycoparasitic fungus</name>
    <dbReference type="NCBI Taxonomy" id="41045"/>
    <lineage>
        <taxon>Eukaryota</taxon>
        <taxon>Sar</taxon>
        <taxon>Stramenopiles</taxon>
        <taxon>Oomycota</taxon>
        <taxon>Peronosporomycetes</taxon>
        <taxon>Pythiales</taxon>
        <taxon>Pythiaceae</taxon>
        <taxon>Pythium</taxon>
    </lineage>
</organism>
<dbReference type="AlphaFoldDB" id="A0A8K1FDV0"/>
<proteinExistence type="predicted"/>
<sequence length="342" mass="39948">MRCCKQLRVALKHYHDATRSRLEERLLNNQDQLLELWDEYIQTLELQHAITHENQLLTERIDEFLMLECRLLLPEFHNSDEDAGNQSDEMRPAEPTELFDARGFWTHFMDEYDAPFYFECYRASECRAILQRSYQTMVDDIQRVASHEWGLHSGCFGWKGYGQVDATNPALVRFQFIKRLRAASSANLVAEMTRETSRIFHSSKLYGRLYGMRMESQVLQRVNDHASVILQSLSDEHRTLSLRSIMLFGRVEESDKSTTIMNVVIPPRSVPRPPPERMILYIHDCLIYMRLTPVNDEEVDVVYGGHADCLSPELARICVLESVSSFFRWVQHVVPQRLVTSE</sequence>
<comment type="caution">
    <text evidence="1">The sequence shown here is derived from an EMBL/GenBank/DDBJ whole genome shotgun (WGS) entry which is preliminary data.</text>
</comment>
<keyword evidence="2" id="KW-1185">Reference proteome</keyword>
<dbReference type="OrthoDB" id="157301at2759"/>
<gene>
    <name evidence="1" type="ORF">Poli38472_006901</name>
</gene>